<evidence type="ECO:0000313" key="1">
    <source>
        <dbReference type="EMBL" id="KAF5807015.1"/>
    </source>
</evidence>
<gene>
    <name evidence="1" type="ORF">HanXRQr2_Chr05g0228771</name>
</gene>
<reference evidence="1" key="1">
    <citation type="journal article" date="2017" name="Nature">
        <title>The sunflower genome provides insights into oil metabolism, flowering and Asterid evolution.</title>
        <authorList>
            <person name="Badouin H."/>
            <person name="Gouzy J."/>
            <person name="Grassa C.J."/>
            <person name="Murat F."/>
            <person name="Staton S.E."/>
            <person name="Cottret L."/>
            <person name="Lelandais-Briere C."/>
            <person name="Owens G.L."/>
            <person name="Carrere S."/>
            <person name="Mayjonade B."/>
            <person name="Legrand L."/>
            <person name="Gill N."/>
            <person name="Kane N.C."/>
            <person name="Bowers J.E."/>
            <person name="Hubner S."/>
            <person name="Bellec A."/>
            <person name="Berard A."/>
            <person name="Berges H."/>
            <person name="Blanchet N."/>
            <person name="Boniface M.C."/>
            <person name="Brunel D."/>
            <person name="Catrice O."/>
            <person name="Chaidir N."/>
            <person name="Claudel C."/>
            <person name="Donnadieu C."/>
            <person name="Faraut T."/>
            <person name="Fievet G."/>
            <person name="Helmstetter N."/>
            <person name="King M."/>
            <person name="Knapp S.J."/>
            <person name="Lai Z."/>
            <person name="Le Paslier M.C."/>
            <person name="Lippi Y."/>
            <person name="Lorenzon L."/>
            <person name="Mandel J.R."/>
            <person name="Marage G."/>
            <person name="Marchand G."/>
            <person name="Marquand E."/>
            <person name="Bret-Mestries E."/>
            <person name="Morien E."/>
            <person name="Nambeesan S."/>
            <person name="Nguyen T."/>
            <person name="Pegot-Espagnet P."/>
            <person name="Pouilly N."/>
            <person name="Raftis F."/>
            <person name="Sallet E."/>
            <person name="Schiex T."/>
            <person name="Thomas J."/>
            <person name="Vandecasteele C."/>
            <person name="Vares D."/>
            <person name="Vear F."/>
            <person name="Vautrin S."/>
            <person name="Crespi M."/>
            <person name="Mangin B."/>
            <person name="Burke J.M."/>
            <person name="Salse J."/>
            <person name="Munos S."/>
            <person name="Vincourt P."/>
            <person name="Rieseberg L.H."/>
            <person name="Langlade N.B."/>
        </authorList>
    </citation>
    <scope>NUCLEOTIDE SEQUENCE</scope>
    <source>
        <tissue evidence="1">Leaves</tissue>
    </source>
</reference>
<protein>
    <submittedName>
        <fullName evidence="1">Uncharacterized protein</fullName>
    </submittedName>
</protein>
<accession>A0A9K3J1U1</accession>
<evidence type="ECO:0000313" key="2">
    <source>
        <dbReference type="Proteomes" id="UP000215914"/>
    </source>
</evidence>
<dbReference type="AlphaFoldDB" id="A0A9K3J1U1"/>
<organism evidence="1 2">
    <name type="scientific">Helianthus annuus</name>
    <name type="common">Common sunflower</name>
    <dbReference type="NCBI Taxonomy" id="4232"/>
    <lineage>
        <taxon>Eukaryota</taxon>
        <taxon>Viridiplantae</taxon>
        <taxon>Streptophyta</taxon>
        <taxon>Embryophyta</taxon>
        <taxon>Tracheophyta</taxon>
        <taxon>Spermatophyta</taxon>
        <taxon>Magnoliopsida</taxon>
        <taxon>eudicotyledons</taxon>
        <taxon>Gunneridae</taxon>
        <taxon>Pentapetalae</taxon>
        <taxon>asterids</taxon>
        <taxon>campanulids</taxon>
        <taxon>Asterales</taxon>
        <taxon>Asteraceae</taxon>
        <taxon>Asteroideae</taxon>
        <taxon>Heliantheae alliance</taxon>
        <taxon>Heliantheae</taxon>
        <taxon>Helianthus</taxon>
    </lineage>
</organism>
<keyword evidence="2" id="KW-1185">Reference proteome</keyword>
<sequence length="62" mass="7559">MWVKIANSHKFWVKTANSHKFRSFNQNRSADLLIFHLRLVDYPHLRHSSIWYVSLFMFVFSC</sequence>
<dbReference type="Proteomes" id="UP000215914">
    <property type="component" value="Unassembled WGS sequence"/>
</dbReference>
<proteinExistence type="predicted"/>
<comment type="caution">
    <text evidence="1">The sequence shown here is derived from an EMBL/GenBank/DDBJ whole genome shotgun (WGS) entry which is preliminary data.</text>
</comment>
<dbReference type="Gramene" id="mRNA:HanXRQr2_Chr05g0228771">
    <property type="protein sequence ID" value="CDS:HanXRQr2_Chr05g0228771.1"/>
    <property type="gene ID" value="HanXRQr2_Chr05g0228771"/>
</dbReference>
<reference evidence="1" key="2">
    <citation type="submission" date="2020-06" db="EMBL/GenBank/DDBJ databases">
        <title>Helianthus annuus Genome sequencing and assembly Release 2.</title>
        <authorList>
            <person name="Gouzy J."/>
            <person name="Langlade N."/>
            <person name="Munos S."/>
        </authorList>
    </citation>
    <scope>NUCLEOTIDE SEQUENCE</scope>
    <source>
        <tissue evidence="1">Leaves</tissue>
    </source>
</reference>
<name>A0A9K3J1U1_HELAN</name>
<dbReference type="EMBL" id="MNCJ02000320">
    <property type="protein sequence ID" value="KAF5807015.1"/>
    <property type="molecule type" value="Genomic_DNA"/>
</dbReference>